<dbReference type="Gene3D" id="1.10.357.10">
    <property type="entry name" value="Tetracycline Repressor, domain 2"/>
    <property type="match status" value="1"/>
</dbReference>
<dbReference type="InterPro" id="IPR001647">
    <property type="entry name" value="HTH_TetR"/>
</dbReference>
<dbReference type="EMBL" id="LT629701">
    <property type="protein sequence ID" value="SDM47812.1"/>
    <property type="molecule type" value="Genomic_DNA"/>
</dbReference>
<dbReference type="GO" id="GO:0000976">
    <property type="term" value="F:transcription cis-regulatory region binding"/>
    <property type="evidence" value="ECO:0007669"/>
    <property type="project" value="TreeGrafter"/>
</dbReference>
<keyword evidence="2 4" id="KW-0238">DNA-binding</keyword>
<name>A0A1G9TJL3_ALLAB</name>
<feature type="domain" description="HTH tetR-type" evidence="5">
    <location>
        <begin position="9"/>
        <end position="69"/>
    </location>
</feature>
<evidence type="ECO:0000313" key="7">
    <source>
        <dbReference type="Proteomes" id="UP000183376"/>
    </source>
</evidence>
<evidence type="ECO:0000256" key="3">
    <source>
        <dbReference type="ARBA" id="ARBA00023163"/>
    </source>
</evidence>
<dbReference type="PANTHER" id="PTHR30055">
    <property type="entry name" value="HTH-TYPE TRANSCRIPTIONAL REGULATOR RUTR"/>
    <property type="match status" value="1"/>
</dbReference>
<dbReference type="PROSITE" id="PS50977">
    <property type="entry name" value="HTH_TETR_2"/>
    <property type="match status" value="1"/>
</dbReference>
<evidence type="ECO:0000313" key="6">
    <source>
        <dbReference type="EMBL" id="SDM47812.1"/>
    </source>
</evidence>
<reference evidence="6 7" key="1">
    <citation type="submission" date="2016-10" db="EMBL/GenBank/DDBJ databases">
        <authorList>
            <person name="de Groot N.N."/>
        </authorList>
    </citation>
    <scope>NUCLEOTIDE SEQUENCE [LARGE SCALE GENOMIC DNA]</scope>
    <source>
        <strain evidence="6 7">DSM 44149</strain>
    </source>
</reference>
<dbReference type="InterPro" id="IPR009057">
    <property type="entry name" value="Homeodomain-like_sf"/>
</dbReference>
<accession>A0A1G9TJL3</accession>
<feature type="DNA-binding region" description="H-T-H motif" evidence="4">
    <location>
        <begin position="32"/>
        <end position="51"/>
    </location>
</feature>
<dbReference type="Proteomes" id="UP000183376">
    <property type="component" value="Chromosome I"/>
</dbReference>
<dbReference type="STRING" id="211114.SAMN04489726_1826"/>
<gene>
    <name evidence="6" type="ORF">SAMN04489726_1826</name>
</gene>
<keyword evidence="7" id="KW-1185">Reference proteome</keyword>
<evidence type="ECO:0000256" key="2">
    <source>
        <dbReference type="ARBA" id="ARBA00023125"/>
    </source>
</evidence>
<dbReference type="Pfam" id="PF00440">
    <property type="entry name" value="TetR_N"/>
    <property type="match status" value="1"/>
</dbReference>
<dbReference type="PANTHER" id="PTHR30055:SF225">
    <property type="entry name" value="TRANSCRIPTIONAL REGULATORY PROTEIN-RELATED"/>
    <property type="match status" value="1"/>
</dbReference>
<keyword evidence="3" id="KW-0804">Transcription</keyword>
<dbReference type="eggNOG" id="COG1309">
    <property type="taxonomic scope" value="Bacteria"/>
</dbReference>
<protein>
    <submittedName>
        <fullName evidence="6">DNA-binding transcriptional regulator, AcrR family</fullName>
    </submittedName>
</protein>
<dbReference type="InterPro" id="IPR011075">
    <property type="entry name" value="TetR_C"/>
</dbReference>
<evidence type="ECO:0000259" key="5">
    <source>
        <dbReference type="PROSITE" id="PS50977"/>
    </source>
</evidence>
<dbReference type="InterPro" id="IPR050109">
    <property type="entry name" value="HTH-type_TetR-like_transc_reg"/>
</dbReference>
<keyword evidence="1" id="KW-0805">Transcription regulation</keyword>
<sequence length="206" mass="22170">MGPNRRRGEELITAIHQAALAELAEGGLGRLSMEGIARRAGTAKTSLYRRWANPEEILLDAVGAAYPADHASASGDDLRGDLVASLHRMLEWSRHPTAQAVQAILMERTRNPELVAALYERVFDPAGGRFCATVLRHYAERGEVDARRLTPAVLDIGEALVMKYAVDHGAEPPQEYLESIVDEVILPAAGFSPPASSPATGPGRPS</sequence>
<dbReference type="SUPFAM" id="SSF46689">
    <property type="entry name" value="Homeodomain-like"/>
    <property type="match status" value="1"/>
</dbReference>
<dbReference type="Pfam" id="PF16859">
    <property type="entry name" value="TetR_C_11"/>
    <property type="match status" value="1"/>
</dbReference>
<proteinExistence type="predicted"/>
<dbReference type="Gene3D" id="1.10.10.60">
    <property type="entry name" value="Homeodomain-like"/>
    <property type="match status" value="1"/>
</dbReference>
<dbReference type="SUPFAM" id="SSF48498">
    <property type="entry name" value="Tetracyclin repressor-like, C-terminal domain"/>
    <property type="match status" value="1"/>
</dbReference>
<dbReference type="AlphaFoldDB" id="A0A1G9TJL3"/>
<dbReference type="GO" id="GO:0003700">
    <property type="term" value="F:DNA-binding transcription factor activity"/>
    <property type="evidence" value="ECO:0007669"/>
    <property type="project" value="TreeGrafter"/>
</dbReference>
<dbReference type="InterPro" id="IPR036271">
    <property type="entry name" value="Tet_transcr_reg_TetR-rel_C_sf"/>
</dbReference>
<evidence type="ECO:0000256" key="4">
    <source>
        <dbReference type="PROSITE-ProRule" id="PRU00335"/>
    </source>
</evidence>
<organism evidence="6 7">
    <name type="scientific">Allokutzneria albata</name>
    <name type="common">Kibdelosporangium albatum</name>
    <dbReference type="NCBI Taxonomy" id="211114"/>
    <lineage>
        <taxon>Bacteria</taxon>
        <taxon>Bacillati</taxon>
        <taxon>Actinomycetota</taxon>
        <taxon>Actinomycetes</taxon>
        <taxon>Pseudonocardiales</taxon>
        <taxon>Pseudonocardiaceae</taxon>
        <taxon>Allokutzneria</taxon>
    </lineage>
</organism>
<evidence type="ECO:0000256" key="1">
    <source>
        <dbReference type="ARBA" id="ARBA00023015"/>
    </source>
</evidence>
<dbReference type="RefSeq" id="WP_231950697.1">
    <property type="nucleotide sequence ID" value="NZ_JOEF01000020.1"/>
</dbReference>